<dbReference type="EMBL" id="JBFTWV010000006">
    <property type="protein sequence ID" value="KAL2799857.1"/>
    <property type="molecule type" value="Genomic_DNA"/>
</dbReference>
<accession>A0ABR4GLE4</accession>
<protein>
    <submittedName>
        <fullName evidence="1">Uncharacterized protein</fullName>
    </submittedName>
</protein>
<dbReference type="Proteomes" id="UP001610563">
    <property type="component" value="Unassembled WGS sequence"/>
</dbReference>
<gene>
    <name evidence="1" type="ORF">BJX66DRAFT_332891</name>
</gene>
<evidence type="ECO:0000313" key="2">
    <source>
        <dbReference type="Proteomes" id="UP001610563"/>
    </source>
</evidence>
<keyword evidence="2" id="KW-1185">Reference proteome</keyword>
<sequence length="79" mass="8821">MLLARSSLMRTSARSLVGLGRNPSQQFARRTYAATHEVKKSSDLPWAIISIGVSVPAIYYVYQTGQKEEGHHEHKAAEH</sequence>
<name>A0ABR4GLE4_9EURO</name>
<reference evidence="1 2" key="1">
    <citation type="submission" date="2024-07" db="EMBL/GenBank/DDBJ databases">
        <title>Section-level genome sequencing and comparative genomics of Aspergillus sections Usti and Cavernicolus.</title>
        <authorList>
            <consortium name="Lawrence Berkeley National Laboratory"/>
            <person name="Nybo J.L."/>
            <person name="Vesth T.C."/>
            <person name="Theobald S."/>
            <person name="Frisvad J.C."/>
            <person name="Larsen T.O."/>
            <person name="Kjaerboelling I."/>
            <person name="Rothschild-Mancinelli K."/>
            <person name="Lyhne E.K."/>
            <person name="Kogle M.E."/>
            <person name="Barry K."/>
            <person name="Clum A."/>
            <person name="Na H."/>
            <person name="Ledsgaard L."/>
            <person name="Lin J."/>
            <person name="Lipzen A."/>
            <person name="Kuo A."/>
            <person name="Riley R."/>
            <person name="Mondo S."/>
            <person name="Labutti K."/>
            <person name="Haridas S."/>
            <person name="Pangalinan J."/>
            <person name="Salamov A.A."/>
            <person name="Simmons B.A."/>
            <person name="Magnuson J.K."/>
            <person name="Chen J."/>
            <person name="Drula E."/>
            <person name="Henrissat B."/>
            <person name="Wiebenga A."/>
            <person name="Lubbers R.J."/>
            <person name="Gomes A.C."/>
            <person name="Makela M.R."/>
            <person name="Stajich J."/>
            <person name="Grigoriev I.V."/>
            <person name="Mortensen U.H."/>
            <person name="De Vries R.P."/>
            <person name="Baker S.E."/>
            <person name="Andersen M.R."/>
        </authorList>
    </citation>
    <scope>NUCLEOTIDE SEQUENCE [LARGE SCALE GENOMIC DNA]</scope>
    <source>
        <strain evidence="1 2">CBS 209.92</strain>
    </source>
</reference>
<comment type="caution">
    <text evidence="1">The sequence shown here is derived from an EMBL/GenBank/DDBJ whole genome shotgun (WGS) entry which is preliminary data.</text>
</comment>
<proteinExistence type="predicted"/>
<evidence type="ECO:0000313" key="1">
    <source>
        <dbReference type="EMBL" id="KAL2799857.1"/>
    </source>
</evidence>
<organism evidence="1 2">
    <name type="scientific">Aspergillus keveii</name>
    <dbReference type="NCBI Taxonomy" id="714993"/>
    <lineage>
        <taxon>Eukaryota</taxon>
        <taxon>Fungi</taxon>
        <taxon>Dikarya</taxon>
        <taxon>Ascomycota</taxon>
        <taxon>Pezizomycotina</taxon>
        <taxon>Eurotiomycetes</taxon>
        <taxon>Eurotiomycetidae</taxon>
        <taxon>Eurotiales</taxon>
        <taxon>Aspergillaceae</taxon>
        <taxon>Aspergillus</taxon>
        <taxon>Aspergillus subgen. Nidulantes</taxon>
    </lineage>
</organism>